<evidence type="ECO:0000256" key="5">
    <source>
        <dbReference type="ARBA" id="ARBA00023237"/>
    </source>
</evidence>
<dbReference type="STRING" id="551995.SAMN05192574_101120"/>
<evidence type="ECO:0000313" key="9">
    <source>
        <dbReference type="Proteomes" id="UP000198942"/>
    </source>
</evidence>
<dbReference type="SUPFAM" id="SSF48452">
    <property type="entry name" value="TPR-like"/>
    <property type="match status" value="1"/>
</dbReference>
<proteinExistence type="inferred from homology"/>
<dbReference type="OrthoDB" id="5694214at2"/>
<feature type="domain" description="SusD-like N-terminal" evidence="7">
    <location>
        <begin position="119"/>
        <end position="234"/>
    </location>
</feature>
<organism evidence="8 9">
    <name type="scientific">Mucilaginibacter gossypiicola</name>
    <dbReference type="NCBI Taxonomy" id="551995"/>
    <lineage>
        <taxon>Bacteria</taxon>
        <taxon>Pseudomonadati</taxon>
        <taxon>Bacteroidota</taxon>
        <taxon>Sphingobacteriia</taxon>
        <taxon>Sphingobacteriales</taxon>
        <taxon>Sphingobacteriaceae</taxon>
        <taxon>Mucilaginibacter</taxon>
    </lineage>
</organism>
<dbReference type="Gene3D" id="1.25.40.390">
    <property type="match status" value="1"/>
</dbReference>
<gene>
    <name evidence="8" type="ORF">SAMN05192574_101120</name>
</gene>
<dbReference type="InterPro" id="IPR033985">
    <property type="entry name" value="SusD-like_N"/>
</dbReference>
<dbReference type="Pfam" id="PF07980">
    <property type="entry name" value="SusD_RagB"/>
    <property type="match status" value="1"/>
</dbReference>
<comment type="subcellular location">
    <subcellularLocation>
        <location evidence="1">Cell outer membrane</location>
    </subcellularLocation>
</comment>
<evidence type="ECO:0000259" key="7">
    <source>
        <dbReference type="Pfam" id="PF14322"/>
    </source>
</evidence>
<dbReference type="RefSeq" id="WP_091206193.1">
    <property type="nucleotide sequence ID" value="NZ_FOCL01000001.1"/>
</dbReference>
<evidence type="ECO:0000313" key="8">
    <source>
        <dbReference type="EMBL" id="SEM59828.1"/>
    </source>
</evidence>
<keyword evidence="3" id="KW-0732">Signal</keyword>
<dbReference type="EMBL" id="FOCL01000001">
    <property type="protein sequence ID" value="SEM59828.1"/>
    <property type="molecule type" value="Genomic_DNA"/>
</dbReference>
<evidence type="ECO:0000256" key="3">
    <source>
        <dbReference type="ARBA" id="ARBA00022729"/>
    </source>
</evidence>
<evidence type="ECO:0000256" key="4">
    <source>
        <dbReference type="ARBA" id="ARBA00023136"/>
    </source>
</evidence>
<sequence length="618" mass="69000">MKSIHKLILTISVGVGTLVTSCQKLNIPPTNIFTPNIIYDSEAGVKSFLATIYRNLPIEDFKYRPDGGEDVDVNGIHYSHPGFNPGNPWMNFYTSASVTGEEVGPFGGMDIGAGFGFWPYGDIRNVNTLIAELPKHAAALTQAKVDALLGEAHFLRAYYYFGMAKRYGGVPIITVPQDPAAPISQLQVHRDKEEATWDFIGAELDLGYKMMPETNDAGRANRYAAAALKSRAMLYAACVAKYGSVNFVDGPAHSQGLAGIPAAKANTYFQAAYDAAKLLEGHYSLYTANSDKVQNFADVFLKSGSPENIFIKQYSIANNTAHSWDATMSPRYMTANALSRAYPTLDLVQLWGDLPVTNSDGTPRRFNDRSELMQGVEPRLLATVYFPGATLRGLTFDMQRGIYPSFSGTAAAEVAKQPNSRLYILSGDTKTLYQGKQVIGFTGPWTGGDELTRTGFYVRKYVDYNKPQASVDLYRSEQPWIDLRYGEILLNRAEAAMELGNAGDALTSVNLIRSRAGATPYGSIDLDKVRKERRMELAFENQYYWDLKRWRIADVVLDRAHFKGLMPYYVFNENKYIFLAEPELYNREYTFQKQFYYEPIPSGEIGKNPNLLPNNPNY</sequence>
<dbReference type="Proteomes" id="UP000198942">
    <property type="component" value="Unassembled WGS sequence"/>
</dbReference>
<evidence type="ECO:0000256" key="2">
    <source>
        <dbReference type="ARBA" id="ARBA00006275"/>
    </source>
</evidence>
<keyword evidence="9" id="KW-1185">Reference proteome</keyword>
<keyword evidence="4" id="KW-0472">Membrane</keyword>
<keyword evidence="5" id="KW-0998">Cell outer membrane</keyword>
<accession>A0A1H7ZQK1</accession>
<dbReference type="InterPro" id="IPR011990">
    <property type="entry name" value="TPR-like_helical_dom_sf"/>
</dbReference>
<protein>
    <submittedName>
        <fullName evidence="8">Starch-binding associating with outer membrane</fullName>
    </submittedName>
</protein>
<dbReference type="PROSITE" id="PS51257">
    <property type="entry name" value="PROKAR_LIPOPROTEIN"/>
    <property type="match status" value="1"/>
</dbReference>
<reference evidence="9" key="1">
    <citation type="submission" date="2016-10" db="EMBL/GenBank/DDBJ databases">
        <authorList>
            <person name="Varghese N."/>
            <person name="Submissions S."/>
        </authorList>
    </citation>
    <scope>NUCLEOTIDE SEQUENCE [LARGE SCALE GENOMIC DNA]</scope>
    <source>
        <strain evidence="9">Gh-48</strain>
    </source>
</reference>
<dbReference type="InterPro" id="IPR012944">
    <property type="entry name" value="SusD_RagB_dom"/>
</dbReference>
<evidence type="ECO:0000256" key="1">
    <source>
        <dbReference type="ARBA" id="ARBA00004442"/>
    </source>
</evidence>
<dbReference type="AlphaFoldDB" id="A0A1H7ZQK1"/>
<dbReference type="GO" id="GO:0009279">
    <property type="term" value="C:cell outer membrane"/>
    <property type="evidence" value="ECO:0007669"/>
    <property type="project" value="UniProtKB-SubCell"/>
</dbReference>
<feature type="domain" description="RagB/SusD" evidence="6">
    <location>
        <begin position="306"/>
        <end position="618"/>
    </location>
</feature>
<comment type="similarity">
    <text evidence="2">Belongs to the SusD family.</text>
</comment>
<dbReference type="Pfam" id="PF14322">
    <property type="entry name" value="SusD-like_3"/>
    <property type="match status" value="1"/>
</dbReference>
<evidence type="ECO:0000259" key="6">
    <source>
        <dbReference type="Pfam" id="PF07980"/>
    </source>
</evidence>
<name>A0A1H7ZQK1_9SPHI</name>